<keyword evidence="3" id="KW-1185">Reference proteome</keyword>
<dbReference type="EMBL" id="KQ770887">
    <property type="protein sequence ID" value="OAD52565.1"/>
    <property type="molecule type" value="Genomic_DNA"/>
</dbReference>
<dbReference type="Proteomes" id="UP000250275">
    <property type="component" value="Unassembled WGS sequence"/>
</dbReference>
<accession>A0A310SE67</accession>
<feature type="compositionally biased region" description="Polar residues" evidence="1">
    <location>
        <begin position="196"/>
        <end position="208"/>
    </location>
</feature>
<feature type="region of interest" description="Disordered" evidence="1">
    <location>
        <begin position="196"/>
        <end position="222"/>
    </location>
</feature>
<protein>
    <submittedName>
        <fullName evidence="2">Peptidyl-prolyl isomerase cwc27</fullName>
    </submittedName>
</protein>
<feature type="compositionally biased region" description="Acidic residues" evidence="1">
    <location>
        <begin position="368"/>
        <end position="378"/>
    </location>
</feature>
<proteinExistence type="predicted"/>
<dbReference type="AlphaFoldDB" id="A0A310SE67"/>
<evidence type="ECO:0000313" key="3">
    <source>
        <dbReference type="Proteomes" id="UP000250275"/>
    </source>
</evidence>
<dbReference type="GO" id="GO:0016853">
    <property type="term" value="F:isomerase activity"/>
    <property type="evidence" value="ECO:0007669"/>
    <property type="project" value="UniProtKB-KW"/>
</dbReference>
<dbReference type="OrthoDB" id="6514358at2759"/>
<evidence type="ECO:0000313" key="2">
    <source>
        <dbReference type="EMBL" id="OAD52565.1"/>
    </source>
</evidence>
<keyword evidence="2" id="KW-0413">Isomerase</keyword>
<dbReference type="Gene3D" id="2.40.100.10">
    <property type="entry name" value="Cyclophilin-like"/>
    <property type="match status" value="1"/>
</dbReference>
<sequence length="378" mass="41913">MPDNSQKEIADEYQEEGSTTMTIFENVEEVNKCKSPTIELGAIRVSSVPLCCSKCKLLNSAQNCSLMRVELAEGMRADLSCKNTKQTVGAIYTRTNFVTLKYVTDSWGTASNGFRLVITAVKDPSEYISPRDNSSFLLCLLAKRLPAPSYLIRSGASFLGSAAFASFLRAIVQHTSALFRVNYKLNDLEYEVQKSQKSGLRSQNSGLRTQDPDVRTQVPGLSSTPNLQNKHAIFGRVTGESIYCMLKLEEALVDENDRPLYPPRLIRTIIINNPFSHIIPRITVQRKFSPDSIALCNEKFCYTDSNLLSFGGEAKEDEEESVKLNKTFTGEGKSAHAHLTGPKLRSQLAVEPSGLANKKRKEGCSSDWESDDEVQTQG</sequence>
<dbReference type="SUPFAM" id="SSF50891">
    <property type="entry name" value="Cyclophilin-like"/>
    <property type="match status" value="1"/>
</dbReference>
<evidence type="ECO:0000256" key="1">
    <source>
        <dbReference type="SAM" id="MobiDB-lite"/>
    </source>
</evidence>
<dbReference type="InterPro" id="IPR029000">
    <property type="entry name" value="Cyclophilin-like_dom_sf"/>
</dbReference>
<feature type="region of interest" description="Disordered" evidence="1">
    <location>
        <begin position="328"/>
        <end position="378"/>
    </location>
</feature>
<organism evidence="2 3">
    <name type="scientific">Eufriesea mexicana</name>
    <dbReference type="NCBI Taxonomy" id="516756"/>
    <lineage>
        <taxon>Eukaryota</taxon>
        <taxon>Metazoa</taxon>
        <taxon>Ecdysozoa</taxon>
        <taxon>Arthropoda</taxon>
        <taxon>Hexapoda</taxon>
        <taxon>Insecta</taxon>
        <taxon>Pterygota</taxon>
        <taxon>Neoptera</taxon>
        <taxon>Endopterygota</taxon>
        <taxon>Hymenoptera</taxon>
        <taxon>Apocrita</taxon>
        <taxon>Aculeata</taxon>
        <taxon>Apoidea</taxon>
        <taxon>Anthophila</taxon>
        <taxon>Apidae</taxon>
        <taxon>Eufriesea</taxon>
    </lineage>
</organism>
<name>A0A310SE67_9HYME</name>
<reference evidence="2 3" key="1">
    <citation type="submission" date="2015-07" db="EMBL/GenBank/DDBJ databases">
        <title>The genome of Eufriesea mexicana.</title>
        <authorList>
            <person name="Pan H."/>
            <person name="Kapheim K."/>
        </authorList>
    </citation>
    <scope>NUCLEOTIDE SEQUENCE [LARGE SCALE GENOMIC DNA]</scope>
    <source>
        <strain evidence="2">0111107269</strain>
        <tissue evidence="2">Whole body</tissue>
    </source>
</reference>
<gene>
    <name evidence="2" type="ORF">WN48_00768</name>
</gene>